<dbReference type="InterPro" id="IPR010512">
    <property type="entry name" value="DUF1091"/>
</dbReference>
<evidence type="ECO:0000313" key="3">
    <source>
        <dbReference type="RefSeq" id="XP_016933837.3"/>
    </source>
</evidence>
<dbReference type="GeneID" id="108012549"/>
<organism evidence="2 3">
    <name type="scientific">Drosophila suzukii</name>
    <name type="common">Spotted-wing drosophila fruit fly</name>
    <dbReference type="NCBI Taxonomy" id="28584"/>
    <lineage>
        <taxon>Eukaryota</taxon>
        <taxon>Metazoa</taxon>
        <taxon>Ecdysozoa</taxon>
        <taxon>Arthropoda</taxon>
        <taxon>Hexapoda</taxon>
        <taxon>Insecta</taxon>
        <taxon>Pterygota</taxon>
        <taxon>Neoptera</taxon>
        <taxon>Endopterygota</taxon>
        <taxon>Diptera</taxon>
        <taxon>Brachycera</taxon>
        <taxon>Muscomorpha</taxon>
        <taxon>Ephydroidea</taxon>
        <taxon>Drosophilidae</taxon>
        <taxon>Drosophila</taxon>
        <taxon>Sophophora</taxon>
    </lineage>
</organism>
<keyword evidence="2" id="KW-1185">Reference proteome</keyword>
<proteinExistence type="predicted"/>
<dbReference type="SMART" id="SM00697">
    <property type="entry name" value="DM8"/>
    <property type="match status" value="1"/>
</dbReference>
<sequence length="178" mass="20750">MRALFWKRWFLIISCVSASQRNFQIILDDVSTKILNKETIEKLGCQVQQIDNRSYVNCQMLLNREIVKVDVRTALDFRKLNGPAMKLYDVRLDACLLMGSFHKNRFLNLYSKNFKKQSNMQCPLKANFNYTLKGLYMDEQDFPSSVPSGTFRSLSDFYLNKSSIASRVITRGKVTHRL</sequence>
<dbReference type="AlphaFoldDB" id="A0AB39ZE89"/>
<reference evidence="3" key="1">
    <citation type="submission" date="2025-08" db="UniProtKB">
        <authorList>
            <consortium name="RefSeq"/>
        </authorList>
    </citation>
    <scope>IDENTIFICATION</scope>
</reference>
<feature type="chain" id="PRO_5045431555" evidence="1">
    <location>
        <begin position="19"/>
        <end position="178"/>
    </location>
</feature>
<gene>
    <name evidence="3" type="primary">LOC108012549</name>
</gene>
<dbReference type="RefSeq" id="XP_016933837.3">
    <property type="nucleotide sequence ID" value="XM_017078348.4"/>
</dbReference>
<dbReference type="PANTHER" id="PTHR20898:SF0">
    <property type="entry name" value="DAEDALUS ON 3-RELATED"/>
    <property type="match status" value="1"/>
</dbReference>
<keyword evidence="1" id="KW-0732">Signal</keyword>
<dbReference type="PANTHER" id="PTHR20898">
    <property type="entry name" value="DAEDALUS ON 3-RELATED-RELATED"/>
    <property type="match status" value="1"/>
</dbReference>
<evidence type="ECO:0000256" key="1">
    <source>
        <dbReference type="SAM" id="SignalP"/>
    </source>
</evidence>
<dbReference type="Pfam" id="PF06477">
    <property type="entry name" value="DUF1091"/>
    <property type="match status" value="1"/>
</dbReference>
<feature type="signal peptide" evidence="1">
    <location>
        <begin position="1"/>
        <end position="18"/>
    </location>
</feature>
<dbReference type="Proteomes" id="UP001652628">
    <property type="component" value="Chromosome 2L"/>
</dbReference>
<protein>
    <submittedName>
        <fullName evidence="3">Uncharacterized protein</fullName>
    </submittedName>
</protein>
<accession>A0AB39ZE89</accession>
<name>A0AB39ZE89_DROSZ</name>
<evidence type="ECO:0000313" key="2">
    <source>
        <dbReference type="Proteomes" id="UP001652628"/>
    </source>
</evidence>